<evidence type="ECO:0000313" key="1">
    <source>
        <dbReference type="EMBL" id="JAD45899.1"/>
    </source>
</evidence>
<accession>A0A0A9A2M2</accession>
<organism evidence="1">
    <name type="scientific">Arundo donax</name>
    <name type="common">Giant reed</name>
    <name type="synonym">Donax arundinaceus</name>
    <dbReference type="NCBI Taxonomy" id="35708"/>
    <lineage>
        <taxon>Eukaryota</taxon>
        <taxon>Viridiplantae</taxon>
        <taxon>Streptophyta</taxon>
        <taxon>Embryophyta</taxon>
        <taxon>Tracheophyta</taxon>
        <taxon>Spermatophyta</taxon>
        <taxon>Magnoliopsida</taxon>
        <taxon>Liliopsida</taxon>
        <taxon>Poales</taxon>
        <taxon>Poaceae</taxon>
        <taxon>PACMAD clade</taxon>
        <taxon>Arundinoideae</taxon>
        <taxon>Arundineae</taxon>
        <taxon>Arundo</taxon>
    </lineage>
</organism>
<proteinExistence type="predicted"/>
<reference evidence="1" key="2">
    <citation type="journal article" date="2015" name="Data Brief">
        <title>Shoot transcriptome of the giant reed, Arundo donax.</title>
        <authorList>
            <person name="Barrero R.A."/>
            <person name="Guerrero F.D."/>
            <person name="Moolhuijzen P."/>
            <person name="Goolsby J.A."/>
            <person name="Tidwell J."/>
            <person name="Bellgard S.E."/>
            <person name="Bellgard M.I."/>
        </authorList>
    </citation>
    <scope>NUCLEOTIDE SEQUENCE</scope>
    <source>
        <tissue evidence="1">Shoot tissue taken approximately 20 cm above the soil surface</tissue>
    </source>
</reference>
<name>A0A0A9A2M2_ARUDO</name>
<dbReference type="EMBL" id="GBRH01251996">
    <property type="protein sequence ID" value="JAD45899.1"/>
    <property type="molecule type" value="Transcribed_RNA"/>
</dbReference>
<protein>
    <submittedName>
        <fullName evidence="1">Uncharacterized protein</fullName>
    </submittedName>
</protein>
<reference evidence="1" key="1">
    <citation type="submission" date="2014-09" db="EMBL/GenBank/DDBJ databases">
        <authorList>
            <person name="Magalhaes I.L.F."/>
            <person name="Oliveira U."/>
            <person name="Santos F.R."/>
            <person name="Vidigal T.H.D.A."/>
            <person name="Brescovit A.D."/>
            <person name="Santos A.J."/>
        </authorList>
    </citation>
    <scope>NUCLEOTIDE SEQUENCE</scope>
    <source>
        <tissue evidence="1">Shoot tissue taken approximately 20 cm above the soil surface</tissue>
    </source>
</reference>
<dbReference type="AlphaFoldDB" id="A0A0A9A2M2"/>
<sequence>MGLVPGEEVDGCSTGVD</sequence>